<evidence type="ECO:0000259" key="11">
    <source>
        <dbReference type="Pfam" id="PF13796"/>
    </source>
</evidence>
<evidence type="ECO:0000256" key="5">
    <source>
        <dbReference type="ARBA" id="ARBA00022741"/>
    </source>
</evidence>
<organism evidence="12">
    <name type="scientific">Streptomyces scopuliridis</name>
    <dbReference type="NCBI Taxonomy" id="452529"/>
    <lineage>
        <taxon>Bacteria</taxon>
        <taxon>Bacillati</taxon>
        <taxon>Actinomycetota</taxon>
        <taxon>Actinomycetes</taxon>
        <taxon>Kitasatosporales</taxon>
        <taxon>Streptomycetaceae</taxon>
        <taxon>Streptomyces</taxon>
    </lineage>
</organism>
<dbReference type="Pfam" id="PF13796">
    <property type="entry name" value="Sensor"/>
    <property type="match status" value="1"/>
</dbReference>
<keyword evidence="8" id="KW-0902">Two-component regulatory system</keyword>
<feature type="transmembrane region" description="Helical" evidence="9">
    <location>
        <begin position="20"/>
        <end position="51"/>
    </location>
</feature>
<dbReference type="Pfam" id="PF07730">
    <property type="entry name" value="HisKA_3"/>
    <property type="match status" value="1"/>
</dbReference>
<feature type="transmembrane region" description="Helical" evidence="9">
    <location>
        <begin position="112"/>
        <end position="132"/>
    </location>
</feature>
<dbReference type="Gene3D" id="3.30.565.10">
    <property type="entry name" value="Histidine kinase-like ATPase, C-terminal domain"/>
    <property type="match status" value="1"/>
</dbReference>
<proteinExistence type="predicted"/>
<dbReference type="InterPro" id="IPR050482">
    <property type="entry name" value="Sensor_HK_TwoCompSys"/>
</dbReference>
<evidence type="ECO:0000256" key="6">
    <source>
        <dbReference type="ARBA" id="ARBA00022777"/>
    </source>
</evidence>
<dbReference type="InterPro" id="IPR025828">
    <property type="entry name" value="Put_sensor_dom"/>
</dbReference>
<reference evidence="12" key="1">
    <citation type="journal article" date="2015" name="J. Nat. Prod.">
        <title>Identification of the Biosynthetic Gene Cluster for the Anti-infective Desotamides and Production of a New Analogue in a Heterologous Host.</title>
        <authorList>
            <person name="Li Q."/>
            <person name="Song Y."/>
            <person name="Qin X."/>
            <person name="Zhang X."/>
            <person name="Sun A."/>
            <person name="Ju J."/>
        </authorList>
    </citation>
    <scope>NUCLEOTIDE SEQUENCE</scope>
    <source>
        <strain evidence="12">SCSIO ZJ46</strain>
    </source>
</reference>
<keyword evidence="4" id="KW-0808">Transferase</keyword>
<comment type="catalytic activity">
    <reaction evidence="1">
        <text>ATP + protein L-histidine = ADP + protein N-phospho-L-histidine.</text>
        <dbReference type="EC" id="2.7.13.3"/>
    </reaction>
</comment>
<keyword evidence="9" id="KW-0812">Transmembrane</keyword>
<dbReference type="GO" id="GO:0000155">
    <property type="term" value="F:phosphorelay sensor kinase activity"/>
    <property type="evidence" value="ECO:0007669"/>
    <property type="project" value="InterPro"/>
</dbReference>
<dbReference type="GO" id="GO:0046983">
    <property type="term" value="F:protein dimerization activity"/>
    <property type="evidence" value="ECO:0007669"/>
    <property type="project" value="InterPro"/>
</dbReference>
<keyword evidence="3" id="KW-0597">Phosphoprotein</keyword>
<dbReference type="PANTHER" id="PTHR24421">
    <property type="entry name" value="NITRATE/NITRITE SENSOR PROTEIN NARX-RELATED"/>
    <property type="match status" value="1"/>
</dbReference>
<evidence type="ECO:0000256" key="9">
    <source>
        <dbReference type="SAM" id="Phobius"/>
    </source>
</evidence>
<evidence type="ECO:0000313" key="12">
    <source>
        <dbReference type="EMBL" id="AJW76715.1"/>
    </source>
</evidence>
<dbReference type="AlphaFoldDB" id="A0A0D5CB83"/>
<protein>
    <recommendedName>
        <fullName evidence="2">histidine kinase</fullName>
        <ecNumber evidence="2">2.7.13.3</ecNumber>
    </recommendedName>
</protein>
<evidence type="ECO:0000256" key="7">
    <source>
        <dbReference type="ARBA" id="ARBA00022840"/>
    </source>
</evidence>
<dbReference type="GO" id="GO:0016020">
    <property type="term" value="C:membrane"/>
    <property type="evidence" value="ECO:0007669"/>
    <property type="project" value="InterPro"/>
</dbReference>
<evidence type="ECO:0000256" key="8">
    <source>
        <dbReference type="ARBA" id="ARBA00023012"/>
    </source>
</evidence>
<evidence type="ECO:0000256" key="4">
    <source>
        <dbReference type="ARBA" id="ARBA00022679"/>
    </source>
</evidence>
<feature type="domain" description="Signal transduction histidine kinase subgroup 3 dimerisation and phosphoacceptor" evidence="10">
    <location>
        <begin position="210"/>
        <end position="277"/>
    </location>
</feature>
<feature type="domain" description="Putative sensor" evidence="11">
    <location>
        <begin position="17"/>
        <end position="130"/>
    </location>
</feature>
<dbReference type="PANTHER" id="PTHR24421:SF10">
    <property type="entry name" value="NITRATE_NITRITE SENSOR PROTEIN NARQ"/>
    <property type="match status" value="1"/>
</dbReference>
<dbReference type="SUPFAM" id="SSF55874">
    <property type="entry name" value="ATPase domain of HSP90 chaperone/DNA topoisomerase II/histidine kinase"/>
    <property type="match status" value="1"/>
</dbReference>
<evidence type="ECO:0000256" key="3">
    <source>
        <dbReference type="ARBA" id="ARBA00022553"/>
    </source>
</evidence>
<keyword evidence="9" id="KW-1133">Transmembrane helix</keyword>
<accession>A0A0D5CB83</accession>
<dbReference type="EMBL" id="KP769807">
    <property type="protein sequence ID" value="AJW76715.1"/>
    <property type="molecule type" value="Genomic_DNA"/>
</dbReference>
<keyword evidence="9" id="KW-0472">Membrane</keyword>
<dbReference type="GO" id="GO:0005524">
    <property type="term" value="F:ATP binding"/>
    <property type="evidence" value="ECO:0007669"/>
    <property type="project" value="UniProtKB-KW"/>
</dbReference>
<name>A0A0D5CB83_9ACTN</name>
<dbReference type="Gene3D" id="1.20.5.1930">
    <property type="match status" value="1"/>
</dbReference>
<keyword evidence="5" id="KW-0547">Nucleotide-binding</keyword>
<dbReference type="InterPro" id="IPR036890">
    <property type="entry name" value="HATPase_C_sf"/>
</dbReference>
<dbReference type="EC" id="2.7.13.3" evidence="2"/>
<evidence type="ECO:0000256" key="2">
    <source>
        <dbReference type="ARBA" id="ARBA00012438"/>
    </source>
</evidence>
<dbReference type="InterPro" id="IPR011712">
    <property type="entry name" value="Sig_transdc_His_kin_sub3_dim/P"/>
</dbReference>
<keyword evidence="6" id="KW-0418">Kinase</keyword>
<evidence type="ECO:0000259" key="10">
    <source>
        <dbReference type="Pfam" id="PF07730"/>
    </source>
</evidence>
<evidence type="ECO:0000256" key="1">
    <source>
        <dbReference type="ARBA" id="ARBA00000085"/>
    </source>
</evidence>
<keyword evidence="7" id="KW-0067">ATP-binding</keyword>
<dbReference type="CDD" id="cd16917">
    <property type="entry name" value="HATPase_UhpB-NarQ-NarX-like"/>
    <property type="match status" value="1"/>
</dbReference>
<sequence length="403" mass="43176">MRDFSTQLQRSWHDTYYLVLALPVASMCFLMVAAVPLGLVFMALIIGAPAWPDLVRLLRRLAGYERVRAGTRLRAPVAEQYLPLDGVPADRLRLSLTDPGTWRDARWLPLQIIITLLFCAVAILVWVVGLVVDGVNMGVGGAVAQRREDMYGTPAKPRTPLVLHRLGTLADTQAAWSAALLRPKPSARLVDRIAELSESRAGAVEAHSAELRRIERDLHDGVQAQLVALSMRIGLAKQLVRTNPDAALARLDEAQSGLESTLADLRHVVRTVHPPVLTDRGLAGAVRALAASSEIPVEMGLGSVENSFRLPAAVEAAAYFVVAEGLTNIRKHSGATQASVRFTRGNGILKVIVADNGRGGADEHEGSGLIGIRRRVAALDGTASLSSPLGGPTKLKVELPCGS</sequence>